<dbReference type="Proteomes" id="UP001597110">
    <property type="component" value="Unassembled WGS sequence"/>
</dbReference>
<dbReference type="NCBIfam" id="TIGR01730">
    <property type="entry name" value="RND_mfp"/>
    <property type="match status" value="1"/>
</dbReference>
<dbReference type="PANTHER" id="PTHR30469:SF15">
    <property type="entry name" value="HLYD FAMILY OF SECRETION PROTEINS"/>
    <property type="match status" value="1"/>
</dbReference>
<dbReference type="PANTHER" id="PTHR30469">
    <property type="entry name" value="MULTIDRUG RESISTANCE PROTEIN MDTA"/>
    <property type="match status" value="1"/>
</dbReference>
<keyword evidence="4" id="KW-0472">Membrane</keyword>
<dbReference type="Gene3D" id="2.40.420.20">
    <property type="match status" value="1"/>
</dbReference>
<evidence type="ECO:0000313" key="6">
    <source>
        <dbReference type="EMBL" id="MFD0726937.1"/>
    </source>
</evidence>
<dbReference type="SUPFAM" id="SSF111369">
    <property type="entry name" value="HlyD-like secretion proteins"/>
    <property type="match status" value="1"/>
</dbReference>
<reference evidence="7" key="1">
    <citation type="journal article" date="2019" name="Int. J. Syst. Evol. Microbiol.">
        <title>The Global Catalogue of Microorganisms (GCM) 10K type strain sequencing project: providing services to taxonomists for standard genome sequencing and annotation.</title>
        <authorList>
            <consortium name="The Broad Institute Genomics Platform"/>
            <consortium name="The Broad Institute Genome Sequencing Center for Infectious Disease"/>
            <person name="Wu L."/>
            <person name="Ma J."/>
        </authorList>
    </citation>
    <scope>NUCLEOTIDE SEQUENCE [LARGE SCALE GENOMIC DNA]</scope>
    <source>
        <strain evidence="7">CCUG 55585</strain>
    </source>
</reference>
<keyword evidence="4" id="KW-1133">Transmembrane helix</keyword>
<proteinExistence type="inferred from homology"/>
<evidence type="ECO:0000256" key="4">
    <source>
        <dbReference type="SAM" id="Phobius"/>
    </source>
</evidence>
<feature type="transmembrane region" description="Helical" evidence="4">
    <location>
        <begin position="32"/>
        <end position="49"/>
    </location>
</feature>
<name>A0ABW2YEY4_9GAMM</name>
<organism evidence="6 7">
    <name type="scientific">Lysobacter brunescens</name>
    <dbReference type="NCBI Taxonomy" id="262323"/>
    <lineage>
        <taxon>Bacteria</taxon>
        <taxon>Pseudomonadati</taxon>
        <taxon>Pseudomonadota</taxon>
        <taxon>Gammaproteobacteria</taxon>
        <taxon>Lysobacterales</taxon>
        <taxon>Lysobacteraceae</taxon>
        <taxon>Lysobacter</taxon>
    </lineage>
</organism>
<feature type="region of interest" description="Disordered" evidence="3">
    <location>
        <begin position="1"/>
        <end position="22"/>
    </location>
</feature>
<dbReference type="RefSeq" id="WP_386825218.1">
    <property type="nucleotide sequence ID" value="NZ_JBHTIF010000003.1"/>
</dbReference>
<evidence type="ECO:0000313" key="7">
    <source>
        <dbReference type="Proteomes" id="UP001597110"/>
    </source>
</evidence>
<dbReference type="InterPro" id="IPR006143">
    <property type="entry name" value="RND_pump_MFP"/>
</dbReference>
<sequence length="387" mass="40382">MQPNQAAPPPDAAAPGHQDPVRHGRFSSKTRLILGAALLAIIAIAVIAFQRLRPPQVIVETIAPSTVEIALAVVGRARPGALVDIKSPNAGQIIRVFRDDGDTVAADEPLAIVRSTVEQAQNDADNARAAAARAEAARAKLAYERTRALAADRFVSRAALDEARASMLSADAAVAAAVAQGRATAARTGEFTIRAPMAGTVLVRPIDSGQVVSTETLLFQIGSVQGVEIHADVDETYADALRPGMAARASLSGTATQFAARVIEVSPRVDASTGGRLVKLVPDRATGIPSGRSIDITIVVATRTQAITIPRQAIRDATTDPTVLVVDANDIARARRVKLLAWPSSNAIIERGLAAGDRVILSPDTIEASSRVRPVAHATNHAPSSGE</sequence>
<feature type="coiled-coil region" evidence="2">
    <location>
        <begin position="110"/>
        <end position="137"/>
    </location>
</feature>
<dbReference type="Gene3D" id="2.40.50.100">
    <property type="match status" value="1"/>
</dbReference>
<dbReference type="Pfam" id="PF25967">
    <property type="entry name" value="RND-MFP_C"/>
    <property type="match status" value="1"/>
</dbReference>
<keyword evidence="7" id="KW-1185">Reference proteome</keyword>
<comment type="caution">
    <text evidence="6">The sequence shown here is derived from an EMBL/GenBank/DDBJ whole genome shotgun (WGS) entry which is preliminary data.</text>
</comment>
<protein>
    <submittedName>
        <fullName evidence="6">Efflux RND transporter periplasmic adaptor subunit</fullName>
    </submittedName>
</protein>
<dbReference type="Gene3D" id="1.10.287.470">
    <property type="entry name" value="Helix hairpin bin"/>
    <property type="match status" value="1"/>
</dbReference>
<gene>
    <name evidence="6" type="ORF">ACFQ0E_15170</name>
</gene>
<evidence type="ECO:0000256" key="3">
    <source>
        <dbReference type="SAM" id="MobiDB-lite"/>
    </source>
</evidence>
<feature type="compositionally biased region" description="Pro residues" evidence="3">
    <location>
        <begin position="1"/>
        <end position="12"/>
    </location>
</feature>
<evidence type="ECO:0000256" key="1">
    <source>
        <dbReference type="ARBA" id="ARBA00009477"/>
    </source>
</evidence>
<evidence type="ECO:0000256" key="2">
    <source>
        <dbReference type="SAM" id="Coils"/>
    </source>
</evidence>
<dbReference type="EMBL" id="JBHTIF010000003">
    <property type="protein sequence ID" value="MFD0726937.1"/>
    <property type="molecule type" value="Genomic_DNA"/>
</dbReference>
<accession>A0ABW2YEY4</accession>
<dbReference type="Gene3D" id="2.40.30.170">
    <property type="match status" value="1"/>
</dbReference>
<keyword evidence="4" id="KW-0812">Transmembrane</keyword>
<comment type="similarity">
    <text evidence="1">Belongs to the membrane fusion protein (MFP) (TC 8.A.1) family.</text>
</comment>
<evidence type="ECO:0000259" key="5">
    <source>
        <dbReference type="Pfam" id="PF25967"/>
    </source>
</evidence>
<dbReference type="InterPro" id="IPR058627">
    <property type="entry name" value="MdtA-like_C"/>
</dbReference>
<feature type="domain" description="Multidrug resistance protein MdtA-like C-terminal permuted SH3" evidence="5">
    <location>
        <begin position="305"/>
        <end position="362"/>
    </location>
</feature>
<keyword evidence="2" id="KW-0175">Coiled coil</keyword>